<evidence type="ECO:0000256" key="3">
    <source>
        <dbReference type="ARBA" id="ARBA00022737"/>
    </source>
</evidence>
<evidence type="ECO:0000259" key="9">
    <source>
        <dbReference type="PROSITE" id="PS50089"/>
    </source>
</evidence>
<dbReference type="PROSITE" id="PS50194">
    <property type="entry name" value="FILAMIN_REPEAT"/>
    <property type="match status" value="1"/>
</dbReference>
<evidence type="ECO:0000259" key="10">
    <source>
        <dbReference type="PROSITE" id="PS50119"/>
    </source>
</evidence>
<feature type="region of interest" description="Disordered" evidence="8">
    <location>
        <begin position="19"/>
        <end position="50"/>
    </location>
</feature>
<dbReference type="Pfam" id="PF00097">
    <property type="entry name" value="zf-C3HC4"/>
    <property type="match status" value="1"/>
</dbReference>
<gene>
    <name evidence="11" type="ORF">IPOD504_LOCUS13198</name>
</gene>
<keyword evidence="5" id="KW-0862">Zinc</keyword>
<name>A0ABN8IS68_9NEOP</name>
<feature type="region of interest" description="Disordered" evidence="8">
    <location>
        <begin position="114"/>
        <end position="149"/>
    </location>
</feature>
<dbReference type="InterPro" id="IPR018957">
    <property type="entry name" value="Znf_C3HC4_RING-type"/>
</dbReference>
<dbReference type="SUPFAM" id="SSF81296">
    <property type="entry name" value="E set domains"/>
    <property type="match status" value="1"/>
</dbReference>
<feature type="domain" description="B box-type" evidence="10">
    <location>
        <begin position="256"/>
        <end position="297"/>
    </location>
</feature>
<evidence type="ECO:0000256" key="2">
    <source>
        <dbReference type="ARBA" id="ARBA00022723"/>
    </source>
</evidence>
<dbReference type="InterPro" id="IPR047153">
    <property type="entry name" value="TRIM45/56/19-like"/>
</dbReference>
<dbReference type="Gene3D" id="2.60.40.10">
    <property type="entry name" value="Immunoglobulins"/>
    <property type="match status" value="1"/>
</dbReference>
<evidence type="ECO:0000313" key="11">
    <source>
        <dbReference type="EMBL" id="CAH2065928.1"/>
    </source>
</evidence>
<evidence type="ECO:0000256" key="7">
    <source>
        <dbReference type="PROSITE-ProRule" id="PRU00087"/>
    </source>
</evidence>
<dbReference type="PANTHER" id="PTHR25462">
    <property type="entry name" value="BONUS, ISOFORM C-RELATED"/>
    <property type="match status" value="1"/>
</dbReference>
<dbReference type="SUPFAM" id="SSF57850">
    <property type="entry name" value="RING/U-box"/>
    <property type="match status" value="1"/>
</dbReference>
<evidence type="ECO:0000256" key="5">
    <source>
        <dbReference type="ARBA" id="ARBA00022833"/>
    </source>
</evidence>
<dbReference type="Gene3D" id="3.30.160.60">
    <property type="entry name" value="Classic Zinc Finger"/>
    <property type="match status" value="1"/>
</dbReference>
<dbReference type="InterPro" id="IPR013783">
    <property type="entry name" value="Ig-like_fold"/>
</dbReference>
<evidence type="ECO:0000256" key="6">
    <source>
        <dbReference type="PROSITE-ProRule" id="PRU00024"/>
    </source>
</evidence>
<organism evidence="11 12">
    <name type="scientific">Iphiclides podalirius</name>
    <name type="common">scarce swallowtail</name>
    <dbReference type="NCBI Taxonomy" id="110791"/>
    <lineage>
        <taxon>Eukaryota</taxon>
        <taxon>Metazoa</taxon>
        <taxon>Ecdysozoa</taxon>
        <taxon>Arthropoda</taxon>
        <taxon>Hexapoda</taxon>
        <taxon>Insecta</taxon>
        <taxon>Pterygota</taxon>
        <taxon>Neoptera</taxon>
        <taxon>Endopterygota</taxon>
        <taxon>Lepidoptera</taxon>
        <taxon>Glossata</taxon>
        <taxon>Ditrysia</taxon>
        <taxon>Papilionoidea</taxon>
        <taxon>Papilionidae</taxon>
        <taxon>Papilioninae</taxon>
        <taxon>Iphiclides</taxon>
    </lineage>
</organism>
<keyword evidence="3" id="KW-0677">Repeat</keyword>
<dbReference type="InterPro" id="IPR001841">
    <property type="entry name" value="Znf_RING"/>
</dbReference>
<evidence type="ECO:0000256" key="4">
    <source>
        <dbReference type="ARBA" id="ARBA00022771"/>
    </source>
</evidence>
<dbReference type="SMART" id="SM00557">
    <property type="entry name" value="IG_FLMN"/>
    <property type="match status" value="1"/>
</dbReference>
<dbReference type="PROSITE" id="PS00518">
    <property type="entry name" value="ZF_RING_1"/>
    <property type="match status" value="1"/>
</dbReference>
<keyword evidence="12" id="KW-1185">Reference proteome</keyword>
<dbReference type="SMART" id="SM00184">
    <property type="entry name" value="RING"/>
    <property type="match status" value="1"/>
</dbReference>
<feature type="non-terminal residue" evidence="11">
    <location>
        <position position="764"/>
    </location>
</feature>
<dbReference type="InterPro" id="IPR001298">
    <property type="entry name" value="Filamin/ABP280_rpt"/>
</dbReference>
<dbReference type="InterPro" id="IPR014756">
    <property type="entry name" value="Ig_E-set"/>
</dbReference>
<dbReference type="Pfam" id="PF00630">
    <property type="entry name" value="Filamin"/>
    <property type="match status" value="1"/>
</dbReference>
<dbReference type="InterPro" id="IPR017868">
    <property type="entry name" value="Filamin/ABP280_repeat-like"/>
</dbReference>
<proteinExistence type="inferred from homology"/>
<dbReference type="SMART" id="SM00336">
    <property type="entry name" value="BBOX"/>
    <property type="match status" value="2"/>
</dbReference>
<comment type="similarity">
    <text evidence="1">Belongs to the TRIM/RBCC family.</text>
</comment>
<dbReference type="PROSITE" id="PS50089">
    <property type="entry name" value="ZF_RING_2"/>
    <property type="match status" value="1"/>
</dbReference>
<dbReference type="PROSITE" id="PS50119">
    <property type="entry name" value="ZF_BBOX"/>
    <property type="match status" value="1"/>
</dbReference>
<reference evidence="11" key="1">
    <citation type="submission" date="2022-03" db="EMBL/GenBank/DDBJ databases">
        <authorList>
            <person name="Martin H S."/>
        </authorList>
    </citation>
    <scope>NUCLEOTIDE SEQUENCE</scope>
</reference>
<evidence type="ECO:0000313" key="12">
    <source>
        <dbReference type="Proteomes" id="UP000837857"/>
    </source>
</evidence>
<accession>A0ABN8IS68</accession>
<dbReference type="InterPro" id="IPR013083">
    <property type="entry name" value="Znf_RING/FYVE/PHD"/>
</dbReference>
<keyword evidence="2" id="KW-0479">Metal-binding</keyword>
<dbReference type="Gene3D" id="4.10.830.40">
    <property type="match status" value="1"/>
</dbReference>
<evidence type="ECO:0008006" key="13">
    <source>
        <dbReference type="Google" id="ProtNLM"/>
    </source>
</evidence>
<evidence type="ECO:0000256" key="8">
    <source>
        <dbReference type="SAM" id="MobiDB-lite"/>
    </source>
</evidence>
<dbReference type="EMBL" id="OW152816">
    <property type="protein sequence ID" value="CAH2065928.1"/>
    <property type="molecule type" value="Genomic_DNA"/>
</dbReference>
<sequence>MEVDRILYIFGSFTRKKQDRRKSLEPSSISAGNSPLHAQKPSRPASQSHSLCVRTRMSGCTEGRKSRLKDWECALCKKELVEPRLLGCLHSFCTRCLQGLQREECDEWNELEDGSVQLDPGEPRSGSGTGSAGSGYESDARNSSSDGSLDLKPQKYGILIRKVDGDNVQFVVCPTCGHETQLPPGGIPDLPLNYVLLRKMCLADNDDIGILCDLCDSDNKAVSRCSQCLVSVCPSCGKAHGKQRSTSSHYLEPIEPPAKYCTQHPRSELSVYCATCQQVVCRECGVVSHGGHALASAARAAAERARLLRDACERAKLVPEHVGRVAGALDVHALQTDCCQAEAMRQPNTSAGQAPVDRQEQASAVEAEVRAWAEQYRRAVEAHVRALAGAAARARARHRQRNERAHRLLQQRAQHAHQAVRFAEEVGAAAPLLGALYPVVSFGVSGRLGGCDSFKDGKTRGYGGLIRVPASRADEGGGCNMGLIRYSFLTGVLTCSCHSPDSVVGNHQSRARETPSGNEREVLLQLLCEGREAELLSLSGPVLRRLQRLTELGALAEPPKLALRFAADARAGPASALCGRLLTQAPDPDKCLLHTEGLQDLHVDCEHEAIFELRDNNGERIWCGGEQVAGYFRRRDSSARPQSARVLDHNDGSYAVRFTPTAPGAYLLAVTLNNTPVKGSPFPCAARVFKSHSGQFHCCTFCSSGGRRDVTCGCGATMAGGYKGCGHGHAGWPGARHWSCCGSTRPHGHCANQPPTQRLYQFSL</sequence>
<feature type="domain" description="RING-type" evidence="9">
    <location>
        <begin position="73"/>
        <end position="105"/>
    </location>
</feature>
<feature type="repeat" description="Filamin" evidence="7">
    <location>
        <begin position="583"/>
        <end position="686"/>
    </location>
</feature>
<dbReference type="InterPro" id="IPR017907">
    <property type="entry name" value="Znf_RING_CS"/>
</dbReference>
<dbReference type="Proteomes" id="UP000837857">
    <property type="component" value="Chromosome 4"/>
</dbReference>
<dbReference type="Gene3D" id="3.30.40.10">
    <property type="entry name" value="Zinc/RING finger domain, C3HC4 (zinc finger)"/>
    <property type="match status" value="1"/>
</dbReference>
<protein>
    <recommendedName>
        <fullName evidence="13">Tripartite motif-containing protein 45</fullName>
    </recommendedName>
</protein>
<dbReference type="SUPFAM" id="SSF57845">
    <property type="entry name" value="B-box zinc-binding domain"/>
    <property type="match status" value="1"/>
</dbReference>
<keyword evidence="4 6" id="KW-0863">Zinc-finger</keyword>
<evidence type="ECO:0000256" key="1">
    <source>
        <dbReference type="ARBA" id="ARBA00008518"/>
    </source>
</evidence>
<dbReference type="PANTHER" id="PTHR25462:SF291">
    <property type="entry name" value="E3 UBIQUITIN-PROTEIN LIGASE TRIM45"/>
    <property type="match status" value="1"/>
</dbReference>
<dbReference type="Pfam" id="PF00643">
    <property type="entry name" value="zf-B_box"/>
    <property type="match status" value="1"/>
</dbReference>
<dbReference type="InterPro" id="IPR000315">
    <property type="entry name" value="Znf_B-box"/>
</dbReference>